<dbReference type="InterPro" id="IPR025309">
    <property type="entry name" value="KTSC_dom"/>
</dbReference>
<accession>A0ABV1IP48</accession>
<dbReference type="Pfam" id="PF13619">
    <property type="entry name" value="KTSC"/>
    <property type="match status" value="1"/>
</dbReference>
<organism evidence="2 3">
    <name type="scientific">Faecalibacterium longum</name>
    <dbReference type="NCBI Taxonomy" id="1851428"/>
    <lineage>
        <taxon>Bacteria</taxon>
        <taxon>Bacillati</taxon>
        <taxon>Bacillota</taxon>
        <taxon>Clostridia</taxon>
        <taxon>Eubacteriales</taxon>
        <taxon>Oscillospiraceae</taxon>
        <taxon>Faecalibacterium</taxon>
    </lineage>
</organism>
<reference evidence="2 3" key="1">
    <citation type="submission" date="2024-04" db="EMBL/GenBank/DDBJ databases">
        <title>Human intestinal bacterial collection.</title>
        <authorList>
            <person name="Pauvert C."/>
            <person name="Hitch T.C.A."/>
            <person name="Clavel T."/>
        </authorList>
    </citation>
    <scope>NUCLEOTIDE SEQUENCE [LARGE SCALE GENOMIC DNA]</scope>
    <source>
        <strain evidence="2 3">CLA-AA-H236</strain>
    </source>
</reference>
<evidence type="ECO:0000313" key="2">
    <source>
        <dbReference type="EMBL" id="MEQ2687765.1"/>
    </source>
</evidence>
<comment type="caution">
    <text evidence="2">The sequence shown here is derived from an EMBL/GenBank/DDBJ whole genome shotgun (WGS) entry which is preliminary data.</text>
</comment>
<dbReference type="Proteomes" id="UP001439984">
    <property type="component" value="Unassembled WGS sequence"/>
</dbReference>
<keyword evidence="3" id="KW-1185">Reference proteome</keyword>
<evidence type="ECO:0000259" key="1">
    <source>
        <dbReference type="Pfam" id="PF13619"/>
    </source>
</evidence>
<feature type="domain" description="KTSC" evidence="1">
    <location>
        <begin position="7"/>
        <end position="62"/>
    </location>
</feature>
<protein>
    <submittedName>
        <fullName evidence="2">KTSC domain-containing protein</fullName>
    </submittedName>
</protein>
<dbReference type="EMBL" id="JBBNIB010000106">
    <property type="protein sequence ID" value="MEQ2687765.1"/>
    <property type="molecule type" value="Genomic_DNA"/>
</dbReference>
<proteinExistence type="predicted"/>
<name>A0ABV1IP48_9FIRM</name>
<dbReference type="RefSeq" id="WP_227623317.1">
    <property type="nucleotide sequence ID" value="NZ_JBBNIB010000106.1"/>
</dbReference>
<gene>
    <name evidence="2" type="ORF">AAAU72_06180</name>
</gene>
<sequence>MQMIPVSSSDLAAVGYAGTTLWISFHSGGLYEYSGVPQSVYESLMNAPSKGKYFHAYIKRSYPYRRIG</sequence>
<evidence type="ECO:0000313" key="3">
    <source>
        <dbReference type="Proteomes" id="UP001439984"/>
    </source>
</evidence>